<evidence type="ECO:0000256" key="2">
    <source>
        <dbReference type="ARBA" id="ARBA00023125"/>
    </source>
</evidence>
<dbReference type="RefSeq" id="WP_229810127.1">
    <property type="nucleotide sequence ID" value="NZ_BMRD01000004.1"/>
</dbReference>
<dbReference type="PANTHER" id="PTHR30055">
    <property type="entry name" value="HTH-TYPE TRANSCRIPTIONAL REGULATOR RUTR"/>
    <property type="match status" value="1"/>
</dbReference>
<protein>
    <submittedName>
        <fullName evidence="7">AcrR family transcriptional regulator</fullName>
    </submittedName>
</protein>
<evidence type="ECO:0000256" key="1">
    <source>
        <dbReference type="ARBA" id="ARBA00023015"/>
    </source>
</evidence>
<organism evidence="7 8">
    <name type="scientific">Actinomadura citrea</name>
    <dbReference type="NCBI Taxonomy" id="46158"/>
    <lineage>
        <taxon>Bacteria</taxon>
        <taxon>Bacillati</taxon>
        <taxon>Actinomycetota</taxon>
        <taxon>Actinomycetes</taxon>
        <taxon>Streptosporangiales</taxon>
        <taxon>Thermomonosporaceae</taxon>
        <taxon>Actinomadura</taxon>
    </lineage>
</organism>
<comment type="caution">
    <text evidence="7">The sequence shown here is derived from an EMBL/GenBank/DDBJ whole genome shotgun (WGS) entry which is preliminary data.</text>
</comment>
<dbReference type="PANTHER" id="PTHR30055:SF151">
    <property type="entry name" value="TRANSCRIPTIONAL REGULATORY PROTEIN"/>
    <property type="match status" value="1"/>
</dbReference>
<evidence type="ECO:0000313" key="8">
    <source>
        <dbReference type="Proteomes" id="UP000591272"/>
    </source>
</evidence>
<feature type="region of interest" description="Disordered" evidence="5">
    <location>
        <begin position="1"/>
        <end position="29"/>
    </location>
</feature>
<dbReference type="SUPFAM" id="SSF48498">
    <property type="entry name" value="Tetracyclin repressor-like, C-terminal domain"/>
    <property type="match status" value="1"/>
</dbReference>
<accession>A0A7Y9GFU6</accession>
<evidence type="ECO:0000256" key="5">
    <source>
        <dbReference type="SAM" id="MobiDB-lite"/>
    </source>
</evidence>
<feature type="DNA-binding region" description="H-T-H motif" evidence="4">
    <location>
        <begin position="52"/>
        <end position="71"/>
    </location>
</feature>
<dbReference type="InterPro" id="IPR036271">
    <property type="entry name" value="Tet_transcr_reg_TetR-rel_C_sf"/>
</dbReference>
<dbReference type="InterPro" id="IPR001647">
    <property type="entry name" value="HTH_TetR"/>
</dbReference>
<dbReference type="InterPro" id="IPR009057">
    <property type="entry name" value="Homeodomain-like_sf"/>
</dbReference>
<keyword evidence="3" id="KW-0804">Transcription</keyword>
<keyword evidence="8" id="KW-1185">Reference proteome</keyword>
<keyword evidence="2 4" id="KW-0238">DNA-binding</keyword>
<dbReference type="InterPro" id="IPR004111">
    <property type="entry name" value="Repressor_TetR_C"/>
</dbReference>
<dbReference type="GO" id="GO:0000976">
    <property type="term" value="F:transcription cis-regulatory region binding"/>
    <property type="evidence" value="ECO:0007669"/>
    <property type="project" value="TreeGrafter"/>
</dbReference>
<reference evidence="7 8" key="1">
    <citation type="submission" date="2020-07" db="EMBL/GenBank/DDBJ databases">
        <title>Sequencing the genomes of 1000 actinobacteria strains.</title>
        <authorList>
            <person name="Klenk H.-P."/>
        </authorList>
    </citation>
    <scope>NUCLEOTIDE SEQUENCE [LARGE SCALE GENOMIC DNA]</scope>
    <source>
        <strain evidence="7 8">DSM 43461</strain>
    </source>
</reference>
<dbReference type="AlphaFoldDB" id="A0A7Y9GFU6"/>
<feature type="domain" description="HTH tetR-type" evidence="6">
    <location>
        <begin position="29"/>
        <end position="89"/>
    </location>
</feature>
<proteinExistence type="predicted"/>
<dbReference type="PROSITE" id="PS50977">
    <property type="entry name" value="HTH_TETR_2"/>
    <property type="match status" value="1"/>
</dbReference>
<dbReference type="SUPFAM" id="SSF46689">
    <property type="entry name" value="Homeodomain-like"/>
    <property type="match status" value="1"/>
</dbReference>
<evidence type="ECO:0000256" key="4">
    <source>
        <dbReference type="PROSITE-ProRule" id="PRU00335"/>
    </source>
</evidence>
<dbReference type="Pfam" id="PF02909">
    <property type="entry name" value="TetR_C_1"/>
    <property type="match status" value="1"/>
</dbReference>
<dbReference type="InterPro" id="IPR050109">
    <property type="entry name" value="HTH-type_TetR-like_transc_reg"/>
</dbReference>
<gene>
    <name evidence="7" type="ORF">BJ999_006005</name>
</gene>
<dbReference type="EMBL" id="JACCBT010000001">
    <property type="protein sequence ID" value="NYE15709.1"/>
    <property type="molecule type" value="Genomic_DNA"/>
</dbReference>
<dbReference type="Pfam" id="PF00440">
    <property type="entry name" value="TetR_N"/>
    <property type="match status" value="1"/>
</dbReference>
<sequence length="254" mass="27700">MAEADRGARPDMPTPPGRRPRKAAPARQPLTQELVVDTAIRVLDAEGLEAVTMRRVAQELGTGPASLYAHVSGKEELRELMLDRVAAEIRLPVPDPARWQEQLKELAREIRRVYTSHRDIAVVSMALIPTGPHLLDVAEAQLALMHAGGVPKRIAGLAVSTLGMFLDADAIEDTLHHAKTPAGAGDPWTYFQEYLNQIREYFAALPKDRYPTVSGMVDELTAEDGDGRFEFGLDMLVRGIASYAAEASRPAGDG</sequence>
<dbReference type="GO" id="GO:0045892">
    <property type="term" value="P:negative regulation of DNA-templated transcription"/>
    <property type="evidence" value="ECO:0007669"/>
    <property type="project" value="InterPro"/>
</dbReference>
<dbReference type="GO" id="GO:0003700">
    <property type="term" value="F:DNA-binding transcription factor activity"/>
    <property type="evidence" value="ECO:0007669"/>
    <property type="project" value="TreeGrafter"/>
</dbReference>
<keyword evidence="1" id="KW-0805">Transcription regulation</keyword>
<dbReference type="Gene3D" id="1.10.357.10">
    <property type="entry name" value="Tetracycline Repressor, domain 2"/>
    <property type="match status" value="1"/>
</dbReference>
<dbReference type="Proteomes" id="UP000591272">
    <property type="component" value="Unassembled WGS sequence"/>
</dbReference>
<evidence type="ECO:0000259" key="6">
    <source>
        <dbReference type="PROSITE" id="PS50977"/>
    </source>
</evidence>
<evidence type="ECO:0000256" key="3">
    <source>
        <dbReference type="ARBA" id="ARBA00023163"/>
    </source>
</evidence>
<evidence type="ECO:0000313" key="7">
    <source>
        <dbReference type="EMBL" id="NYE15709.1"/>
    </source>
</evidence>
<name>A0A7Y9GFU6_9ACTN</name>